<feature type="compositionally biased region" description="Low complexity" evidence="5">
    <location>
        <begin position="469"/>
        <end position="478"/>
    </location>
</feature>
<dbReference type="EMBL" id="LNZH02000047">
    <property type="protein sequence ID" value="OCB91967.1"/>
    <property type="molecule type" value="Genomic_DNA"/>
</dbReference>
<accession>A0A9Q5N9Y8</accession>
<gene>
    <name evidence="6" type="ORF">A7U60_g736</name>
</gene>
<proteinExistence type="predicted"/>
<feature type="compositionally biased region" description="Basic and acidic residues" evidence="5">
    <location>
        <begin position="445"/>
        <end position="468"/>
    </location>
</feature>
<name>A0A9Q5N9Y8_SANBA</name>
<dbReference type="GO" id="GO:0043625">
    <property type="term" value="C:delta DNA polymerase complex"/>
    <property type="evidence" value="ECO:0007669"/>
    <property type="project" value="InterPro"/>
</dbReference>
<dbReference type="InterPro" id="IPR041913">
    <property type="entry name" value="POLD3_sf"/>
</dbReference>
<evidence type="ECO:0000256" key="2">
    <source>
        <dbReference type="ARBA" id="ARBA00017589"/>
    </source>
</evidence>
<organism evidence="6 7">
    <name type="scientific">Sanghuangporus baumii</name>
    <name type="common">Phellinus baumii</name>
    <dbReference type="NCBI Taxonomy" id="108892"/>
    <lineage>
        <taxon>Eukaryota</taxon>
        <taxon>Fungi</taxon>
        <taxon>Dikarya</taxon>
        <taxon>Basidiomycota</taxon>
        <taxon>Agaricomycotina</taxon>
        <taxon>Agaricomycetes</taxon>
        <taxon>Hymenochaetales</taxon>
        <taxon>Hymenochaetaceae</taxon>
        <taxon>Sanghuangporus</taxon>
    </lineage>
</organism>
<dbReference type="Gene3D" id="3.90.1030.20">
    <property type="entry name" value="DNA polymerase delta, p66 (Cdc27) subunit, wHTH domain"/>
    <property type="match status" value="1"/>
</dbReference>
<dbReference type="GO" id="GO:0006297">
    <property type="term" value="P:nucleotide-excision repair, DNA gap filling"/>
    <property type="evidence" value="ECO:0007669"/>
    <property type="project" value="TreeGrafter"/>
</dbReference>
<dbReference type="OrthoDB" id="514823at2759"/>
<dbReference type="PANTHER" id="PTHR17598:SF13">
    <property type="entry name" value="DNA POLYMERASE DELTA SUBUNIT 3"/>
    <property type="match status" value="1"/>
</dbReference>
<dbReference type="GO" id="GO:1904161">
    <property type="term" value="P:DNA synthesis involved in UV-damage excision repair"/>
    <property type="evidence" value="ECO:0007669"/>
    <property type="project" value="TreeGrafter"/>
</dbReference>
<dbReference type="Pfam" id="PF09507">
    <property type="entry name" value="CDC27"/>
    <property type="match status" value="1"/>
</dbReference>
<feature type="compositionally biased region" description="Polar residues" evidence="5">
    <location>
        <begin position="166"/>
        <end position="177"/>
    </location>
</feature>
<feature type="compositionally biased region" description="Basic and acidic residues" evidence="5">
    <location>
        <begin position="480"/>
        <end position="493"/>
    </location>
</feature>
<keyword evidence="7" id="KW-1185">Reference proteome</keyword>
<evidence type="ECO:0000256" key="1">
    <source>
        <dbReference type="ARBA" id="ARBA00004123"/>
    </source>
</evidence>
<dbReference type="GO" id="GO:0003887">
    <property type="term" value="F:DNA-directed DNA polymerase activity"/>
    <property type="evidence" value="ECO:0007669"/>
    <property type="project" value="TreeGrafter"/>
</dbReference>
<dbReference type="AlphaFoldDB" id="A0A9Q5N9Y8"/>
<dbReference type="PANTHER" id="PTHR17598">
    <property type="entry name" value="DNA POLYMERASE DELTA SUBUNIT 3"/>
    <property type="match status" value="1"/>
</dbReference>
<keyword evidence="3" id="KW-0235">DNA replication</keyword>
<feature type="region of interest" description="Disordered" evidence="5">
    <location>
        <begin position="253"/>
        <end position="291"/>
    </location>
</feature>
<evidence type="ECO:0000313" key="7">
    <source>
        <dbReference type="Proteomes" id="UP000757232"/>
    </source>
</evidence>
<evidence type="ECO:0000256" key="5">
    <source>
        <dbReference type="SAM" id="MobiDB-lite"/>
    </source>
</evidence>
<feature type="region of interest" description="Disordered" evidence="5">
    <location>
        <begin position="166"/>
        <end position="239"/>
    </location>
</feature>
<dbReference type="GO" id="GO:0006271">
    <property type="term" value="P:DNA strand elongation involved in DNA replication"/>
    <property type="evidence" value="ECO:0007669"/>
    <property type="project" value="TreeGrafter"/>
</dbReference>
<feature type="region of interest" description="Disordered" evidence="5">
    <location>
        <begin position="312"/>
        <end position="531"/>
    </location>
</feature>
<evidence type="ECO:0000256" key="4">
    <source>
        <dbReference type="ARBA" id="ARBA00023242"/>
    </source>
</evidence>
<evidence type="ECO:0000256" key="3">
    <source>
        <dbReference type="ARBA" id="ARBA00022705"/>
    </source>
</evidence>
<feature type="compositionally biased region" description="Basic and acidic residues" evidence="5">
    <location>
        <begin position="228"/>
        <end position="239"/>
    </location>
</feature>
<feature type="compositionally biased region" description="Basic and acidic residues" evidence="5">
    <location>
        <begin position="263"/>
        <end position="272"/>
    </location>
</feature>
<comment type="subcellular location">
    <subcellularLocation>
        <location evidence="1">Nucleus</location>
    </subcellularLocation>
</comment>
<dbReference type="InterPro" id="IPR019038">
    <property type="entry name" value="POLD3"/>
</dbReference>
<evidence type="ECO:0000313" key="6">
    <source>
        <dbReference type="EMBL" id="OCB91967.1"/>
    </source>
</evidence>
<sequence>MSDSDVNAYLEKEIIGGGKIVTYRLLSRRLAMHVNAAKNALLSFYTRKRVNSEAIYATFWLSGELHDQAMHGAGDDMEVDEEENGVALKRKVVIAGEEDLDRIKATFKQIHAFHVYSLSPAPLETASQLCGPSREVHELDKVGDDGLAQTVGKIVSNQVKRCASVQTFGKPTTSRTSMPMKPQAAALSISNPPPKVSPKPTLKPSISLRSTDGGKPKASGTLSWAKAKPKDSEKVSSTKLPVKVEEAKIEYPVTNGQRRGTKRKSDVRKEKEEIEEEPDMKPEKAKLASAKATPIETLSFARIKKGVVLSDDEDEIPAAKQKMPVRAKDLDESDTEQSVRAMMEIDDEFVTKASRSAPSIPHEDEGEEPPPTDHTESAMEEESDDPAPRAKPRKRRQKKNVPIGRNGLRKSRVVKSKTDFDEKGYMVTVDYSSYESVDEEEEEEEKPKERAETKTSTRKKDTARKADEASASAADVFAQSEDRGTAKKVEPKKPAPKKPVLKPSVSKDRQTNGSQKSLASFFGSGGGKMKK</sequence>
<feature type="compositionally biased region" description="Basic residues" evidence="5">
    <location>
        <begin position="390"/>
        <end position="399"/>
    </location>
</feature>
<comment type="caution">
    <text evidence="6">The sequence shown here is derived from an EMBL/GenBank/DDBJ whole genome shotgun (WGS) entry which is preliminary data.</text>
</comment>
<keyword evidence="4" id="KW-0539">Nucleus</keyword>
<protein>
    <recommendedName>
        <fullName evidence="2">DNA polymerase delta subunit 3</fullName>
    </recommendedName>
</protein>
<reference evidence="6" key="1">
    <citation type="submission" date="2016-06" db="EMBL/GenBank/DDBJ databases">
        <title>Draft Genome sequence of the fungus Inonotus baumii.</title>
        <authorList>
            <person name="Zhu H."/>
            <person name="Lin W."/>
        </authorList>
    </citation>
    <scope>NUCLEOTIDE SEQUENCE</scope>
    <source>
        <strain evidence="6">821</strain>
    </source>
</reference>
<dbReference type="Proteomes" id="UP000757232">
    <property type="component" value="Unassembled WGS sequence"/>
</dbReference>